<sequence length="1454" mass="168414">MKLIQNNHIELNRTFFQLSSDYAHSADTDDLDIREGLGLRIGTALSWDELLKEHRIILLAEAGAGKTEEIRLTTLKLRSQGKPAFFIRLENISIGLENSFEEGSYEDFQKWLDSNDEGWLLLDSVDEARLKDPKDFERAIKFLSGHLSPALQRVNLIITGRVNAWRPKTDLALCEKLLPFTGPTKKEKNEVDHEKELTTENEILAPENKQYEAESKGESGAFKVYSLTDLSKSQIEAFIQGKGINDTSKFMDDIERHDAWAYTTRPQDLEELIEFWTDNKRIGTRLELMQNSIERRLSERDQDRADSKPISNAKAREGVKLIAAATTLIHEFNIRVPDGSGNPHGICTKSILSDWDDKECLTLLGRPIFDEAIYGSVRFHHRSVREFLTAEWIFDLLKKEAFRRNVEGLFFWEQYGMEVVRPSLRPILPWLILFDKKIRQKVCRIEPEIIFEGGDPSRLPHEIRREILNSVCKKIASHASSHSVTDYSAVQRFANPDIADDIKSLLEEYKDNSEITSFLLRMVWQGRIKEALSKTKRFALNSQTEKYTRIAAIRALKEIGNEQEFKEVLTSFISENGPLDRRLLSEIVDRLDASEESMELVFEALEKVKDKKKYSADGLSQALINFSKRLDSDLLPQFISFSAKLINQQPLIERRYCEISERFGWLMSSTVQTIERLVLDRNPASFNSDCLTILIKLPAFKDFVPFESKSISEDISKLIREWDELNHALFWKNVEETRKSLHTKKDKKLTDVCQVSLFGRYWSFDRDDFERIKSDISKRDELDDRLVALSLAFQIYKENNRPRSWREKLKKVVANEDVLKGKLDELLNSVQSDEYKEYKKEEARWKRQDRGREAKNQKYHQKWLAWLKDNTENLRDKTLSKKGTISTAQYYLHEEMREKSDNSMFWTSGNWPILIDKFGEEIAQAFRDGVVSFWRNYKPSLRSEKEENNSTPFRVIFGLTGLKIESNENKDWPKSLNEEETKLACRYAFSELNGFPNWFPRLYEEHQNIVRSCILKEIEWELGAEDPEHEKHYILSDISSSGQWVWNDIAPDLLKKLQNEPNNLRNLDHLLNIVQSSATISDKELADLASEKCKSLDATDHLGPWFAVWIGVDPNPALEKLSSCLEGFEDKTAANLLAMKVIVNLIGDRGSRSNAREGFKNPKDIKKLYLLMHAYIKVEDDIDRTGGEAYSPELRDNAQDARDRLFSILKQIPGKESFLALVDLSKNHPVESYRTWIMHSAKERAEIDADHLPLSANKFCEFKQTLEFTPTNHRELFELACHRLWDLQDDLEEGDSSNSAILDKIREEKEVRKYIGNWCREKAVGKYSIPQEEELADGKKPDLRFHGSGLDAPVPVELKLADNWTGPEIFERLENQLCGDYLRDIRSSRGIFLLVYRGKKTSWKIPNGNSRAGFSELIEALEKHWEKISTNFNNIEQIVVIGIDLTKRSKRKIN</sequence>
<dbReference type="Proteomes" id="UP000594688">
    <property type="component" value="Chromosome"/>
</dbReference>
<protein>
    <submittedName>
        <fullName evidence="1">Uncharacterized protein</fullName>
    </submittedName>
</protein>
<evidence type="ECO:0000313" key="2">
    <source>
        <dbReference type="Proteomes" id="UP000594688"/>
    </source>
</evidence>
<organism evidence="1 2">
    <name type="scientific">Candidatus Nitronauta litoralis</name>
    <dbReference type="NCBI Taxonomy" id="2705533"/>
    <lineage>
        <taxon>Bacteria</taxon>
        <taxon>Pseudomonadati</taxon>
        <taxon>Nitrospinota/Tectimicrobiota group</taxon>
        <taxon>Nitrospinota</taxon>
        <taxon>Nitrospinia</taxon>
        <taxon>Nitrospinales</taxon>
        <taxon>Nitrospinaceae</taxon>
        <taxon>Candidatus Nitronauta</taxon>
    </lineage>
</organism>
<evidence type="ECO:0000313" key="1">
    <source>
        <dbReference type="EMBL" id="QPJ61521.1"/>
    </source>
</evidence>
<reference evidence="1 2" key="1">
    <citation type="submission" date="2020-02" db="EMBL/GenBank/DDBJ databases">
        <title>Genomic and physiological characterization of two novel Nitrospinaceae genera.</title>
        <authorList>
            <person name="Mueller A.J."/>
            <person name="Jung M.-Y."/>
            <person name="Strachan C.R."/>
            <person name="Herbold C.W."/>
            <person name="Kirkegaard R.H."/>
            <person name="Daims H."/>
        </authorList>
    </citation>
    <scope>NUCLEOTIDE SEQUENCE [LARGE SCALE GENOMIC DNA]</scope>
    <source>
        <strain evidence="1">EB</strain>
    </source>
</reference>
<proteinExistence type="predicted"/>
<gene>
    <name evidence="1" type="ORF">G3M70_06305</name>
</gene>
<name>A0A7T0BVC6_9BACT</name>
<accession>A0A7T0BVC6</accession>
<dbReference type="EMBL" id="CP048685">
    <property type="protein sequence ID" value="QPJ61521.1"/>
    <property type="molecule type" value="Genomic_DNA"/>
</dbReference>
<dbReference type="KEGG" id="nli:G3M70_06305"/>